<evidence type="ECO:0000313" key="2">
    <source>
        <dbReference type="EMBL" id="GAE49269.1"/>
    </source>
</evidence>
<dbReference type="AlphaFoldDB" id="W4S014"/>
<feature type="region of interest" description="Disordered" evidence="1">
    <location>
        <begin position="1"/>
        <end position="23"/>
    </location>
</feature>
<dbReference type="Proteomes" id="UP000019143">
    <property type="component" value="Unassembled WGS sequence"/>
</dbReference>
<sequence>HRRAPADARGQRYLDALRQEPQP</sequence>
<gene>
    <name evidence="2" type="ORF">XPU_0801</name>
</gene>
<accession>W4S014</accession>
<reference evidence="2 3" key="1">
    <citation type="submission" date="2014-01" db="EMBL/GenBank/DDBJ databases">
        <title>Genome sequence and analysis of Xanthomonas arboricola pv. pruni.</title>
        <authorList>
            <person name="Fujikawa T."/>
            <person name="Nakazono-Nagaoka E."/>
        </authorList>
    </citation>
    <scope>NUCLEOTIDE SEQUENCE [LARGE SCALE GENOMIC DNA]</scope>
    <source>
        <strain evidence="3">MAFF 311562</strain>
    </source>
</reference>
<name>W4S014_9XANT</name>
<evidence type="ECO:0000313" key="3">
    <source>
        <dbReference type="Proteomes" id="UP000019143"/>
    </source>
</evidence>
<comment type="caution">
    <text evidence="2">The sequence shown here is derived from an EMBL/GenBank/DDBJ whole genome shotgun (WGS) entry which is preliminary data.</text>
</comment>
<evidence type="ECO:0000256" key="1">
    <source>
        <dbReference type="SAM" id="MobiDB-lite"/>
    </source>
</evidence>
<dbReference type="EMBL" id="BAVB01000153">
    <property type="protein sequence ID" value="GAE49269.1"/>
    <property type="molecule type" value="Genomic_DNA"/>
</dbReference>
<feature type="non-terminal residue" evidence="2">
    <location>
        <position position="1"/>
    </location>
</feature>
<organism evidence="2 3">
    <name type="scientific">Xanthomonas arboricola pv. pruni str. MAFF 311562</name>
    <dbReference type="NCBI Taxonomy" id="1414836"/>
    <lineage>
        <taxon>Bacteria</taxon>
        <taxon>Pseudomonadati</taxon>
        <taxon>Pseudomonadota</taxon>
        <taxon>Gammaproteobacteria</taxon>
        <taxon>Lysobacterales</taxon>
        <taxon>Lysobacteraceae</taxon>
        <taxon>Xanthomonas</taxon>
    </lineage>
</organism>
<proteinExistence type="predicted"/>
<protein>
    <submittedName>
        <fullName evidence="2">Uncharacterized protein</fullName>
    </submittedName>
</protein>